<name>A0A0U2UG78_9BACL</name>
<keyword evidence="1" id="KW-1133">Transmembrane helix</keyword>
<organism evidence="2 3">
    <name type="scientific">Paenibacillus naphthalenovorans</name>
    <dbReference type="NCBI Taxonomy" id="162209"/>
    <lineage>
        <taxon>Bacteria</taxon>
        <taxon>Bacillati</taxon>
        <taxon>Bacillota</taxon>
        <taxon>Bacilli</taxon>
        <taxon>Bacillales</taxon>
        <taxon>Paenibacillaceae</taxon>
        <taxon>Paenibacillus</taxon>
    </lineage>
</organism>
<feature type="transmembrane region" description="Helical" evidence="1">
    <location>
        <begin position="15"/>
        <end position="35"/>
    </location>
</feature>
<dbReference type="PATRIC" id="fig|162209.4.peg.5080"/>
<dbReference type="Proteomes" id="UP000061660">
    <property type="component" value="Chromosome"/>
</dbReference>
<protein>
    <submittedName>
        <fullName evidence="2">Uncharacterized protein</fullName>
    </submittedName>
</protein>
<gene>
    <name evidence="2" type="ORF">IJ22_48180</name>
</gene>
<accession>A0A0U2UG78</accession>
<keyword evidence="1" id="KW-0472">Membrane</keyword>
<reference evidence="3" key="1">
    <citation type="submission" date="2015-12" db="EMBL/GenBank/DDBJ databases">
        <title>Complete genome sequences of two moderately thermophilic Paenibacillus species.</title>
        <authorList>
            <person name="Butler R.III."/>
            <person name="Wang J."/>
            <person name="Stark B.C."/>
            <person name="Pombert J.-F."/>
        </authorList>
    </citation>
    <scope>NUCLEOTIDE SEQUENCE [LARGE SCALE GENOMIC DNA]</scope>
    <source>
        <strain evidence="3">32O-Y</strain>
    </source>
</reference>
<dbReference type="KEGG" id="pnp:IJ22_48180"/>
<sequence length="53" mass="6338">MICGMEVITYRKKEICRWMLAISFFTIHYSPYFSLVRLVSQHQDSTNLPNRIV</sequence>
<dbReference type="EMBL" id="CP013652">
    <property type="protein sequence ID" value="ALS25080.1"/>
    <property type="molecule type" value="Genomic_DNA"/>
</dbReference>
<reference evidence="2 3" key="2">
    <citation type="journal article" date="2016" name="Genome Announc.">
        <title>Complete Genome Sequences of Two Interactive Moderate Thermophiles, Paenibacillus napthalenovorans 32O-Y and Paenibacillus sp. 32O-W.</title>
        <authorList>
            <person name="Butler R.R.III."/>
            <person name="Wang J."/>
            <person name="Stark B.C."/>
            <person name="Pombert J.F."/>
        </authorList>
    </citation>
    <scope>NUCLEOTIDE SEQUENCE [LARGE SCALE GENOMIC DNA]</scope>
    <source>
        <strain evidence="2 3">32O-Y</strain>
    </source>
</reference>
<dbReference type="STRING" id="162209.IJ22_48180"/>
<keyword evidence="1" id="KW-0812">Transmembrane</keyword>
<evidence type="ECO:0000256" key="1">
    <source>
        <dbReference type="SAM" id="Phobius"/>
    </source>
</evidence>
<evidence type="ECO:0000313" key="3">
    <source>
        <dbReference type="Proteomes" id="UP000061660"/>
    </source>
</evidence>
<evidence type="ECO:0000313" key="2">
    <source>
        <dbReference type="EMBL" id="ALS25080.1"/>
    </source>
</evidence>
<proteinExistence type="predicted"/>
<dbReference type="AlphaFoldDB" id="A0A0U2UG78"/>
<keyword evidence="3" id="KW-1185">Reference proteome</keyword>